<dbReference type="EMBL" id="JBJUIK010000011">
    <property type="protein sequence ID" value="KAL3512019.1"/>
    <property type="molecule type" value="Genomic_DNA"/>
</dbReference>
<evidence type="ECO:0000313" key="2">
    <source>
        <dbReference type="EMBL" id="KAL3512019.1"/>
    </source>
</evidence>
<gene>
    <name evidence="2" type="ORF">ACH5RR_024736</name>
</gene>
<accession>A0ABD2Z090</accession>
<evidence type="ECO:0000313" key="3">
    <source>
        <dbReference type="Proteomes" id="UP001630127"/>
    </source>
</evidence>
<sequence>MAPKRQRTLANQVQEEEEDAYVEEENLSDDSDDDMNQPIGELQGGARRCQRQPRFNVHMPPIDNGAITAVVEMAFRQGLQSDLQSAIVLSRAKTYKDMYDVVVENEANIKRKTGEESNKKMRFLAPQGQVKQYSTTFRPDQQFKSAEFYSESAACYVLGIEDVTQDMRNIRLARLFRCVRKIGCQDGDVW</sequence>
<comment type="caution">
    <text evidence="2">The sequence shown here is derived from an EMBL/GenBank/DDBJ whole genome shotgun (WGS) entry which is preliminary data.</text>
</comment>
<evidence type="ECO:0000256" key="1">
    <source>
        <dbReference type="SAM" id="MobiDB-lite"/>
    </source>
</evidence>
<dbReference type="Proteomes" id="UP001630127">
    <property type="component" value="Unassembled WGS sequence"/>
</dbReference>
<feature type="region of interest" description="Disordered" evidence="1">
    <location>
        <begin position="1"/>
        <end position="38"/>
    </location>
</feature>
<reference evidence="2 3" key="1">
    <citation type="submission" date="2024-11" db="EMBL/GenBank/DDBJ databases">
        <title>A near-complete genome assembly of Cinchona calisaya.</title>
        <authorList>
            <person name="Lian D.C."/>
            <person name="Zhao X.W."/>
            <person name="Wei L."/>
        </authorList>
    </citation>
    <scope>NUCLEOTIDE SEQUENCE [LARGE SCALE GENOMIC DNA]</scope>
    <source>
        <tissue evidence="2">Nenye</tissue>
    </source>
</reference>
<protein>
    <submittedName>
        <fullName evidence="2">Uncharacterized protein</fullName>
    </submittedName>
</protein>
<dbReference type="AlphaFoldDB" id="A0ABD2Z090"/>
<keyword evidence="3" id="KW-1185">Reference proteome</keyword>
<proteinExistence type="predicted"/>
<name>A0ABD2Z090_9GENT</name>
<organism evidence="2 3">
    <name type="scientific">Cinchona calisaya</name>
    <dbReference type="NCBI Taxonomy" id="153742"/>
    <lineage>
        <taxon>Eukaryota</taxon>
        <taxon>Viridiplantae</taxon>
        <taxon>Streptophyta</taxon>
        <taxon>Embryophyta</taxon>
        <taxon>Tracheophyta</taxon>
        <taxon>Spermatophyta</taxon>
        <taxon>Magnoliopsida</taxon>
        <taxon>eudicotyledons</taxon>
        <taxon>Gunneridae</taxon>
        <taxon>Pentapetalae</taxon>
        <taxon>asterids</taxon>
        <taxon>lamiids</taxon>
        <taxon>Gentianales</taxon>
        <taxon>Rubiaceae</taxon>
        <taxon>Cinchonoideae</taxon>
        <taxon>Cinchoneae</taxon>
        <taxon>Cinchona</taxon>
    </lineage>
</organism>
<feature type="compositionally biased region" description="Acidic residues" evidence="1">
    <location>
        <begin position="14"/>
        <end position="35"/>
    </location>
</feature>